<keyword evidence="2" id="KW-1133">Transmembrane helix</keyword>
<keyword evidence="2" id="KW-0472">Membrane</keyword>
<feature type="transmembrane region" description="Helical" evidence="2">
    <location>
        <begin position="26"/>
        <end position="43"/>
    </location>
</feature>
<dbReference type="RefSeq" id="WP_249586820.1">
    <property type="nucleotide sequence ID" value="NZ_BAAAQL010000008.1"/>
</dbReference>
<accession>A0ABY4PNZ7</accession>
<feature type="region of interest" description="Disordered" evidence="1">
    <location>
        <begin position="43"/>
        <end position="63"/>
    </location>
</feature>
<gene>
    <name evidence="3" type="ORF">M4V62_09600</name>
</gene>
<sequence>MLFWILLLLLILVIFGFGFTMQVLWYVAAVLLAVWLIGFVMRGRSGGSRNRGGGRGRFSRSHG</sequence>
<organism evidence="3 4">
    <name type="scientific">Streptomyces durmitorensis</name>
    <dbReference type="NCBI Taxonomy" id="319947"/>
    <lineage>
        <taxon>Bacteria</taxon>
        <taxon>Bacillati</taxon>
        <taxon>Actinomycetota</taxon>
        <taxon>Actinomycetes</taxon>
        <taxon>Kitasatosporales</taxon>
        <taxon>Streptomycetaceae</taxon>
        <taxon>Streptomyces</taxon>
    </lineage>
</organism>
<evidence type="ECO:0000256" key="1">
    <source>
        <dbReference type="SAM" id="MobiDB-lite"/>
    </source>
</evidence>
<reference evidence="3 4" key="1">
    <citation type="submission" date="2022-05" db="EMBL/GenBank/DDBJ databases">
        <authorList>
            <person name="Zhou X."/>
            <person name="Li K."/>
            <person name="Man Y."/>
        </authorList>
    </citation>
    <scope>NUCLEOTIDE SEQUENCE [LARGE SCALE GENOMIC DNA]</scope>
    <source>
        <strain evidence="3 4">MS405</strain>
    </source>
</reference>
<feature type="compositionally biased region" description="Basic residues" evidence="1">
    <location>
        <begin position="52"/>
        <end position="63"/>
    </location>
</feature>
<evidence type="ECO:0000256" key="2">
    <source>
        <dbReference type="SAM" id="Phobius"/>
    </source>
</evidence>
<keyword evidence="2" id="KW-0812">Transmembrane</keyword>
<evidence type="ECO:0000313" key="4">
    <source>
        <dbReference type="Proteomes" id="UP000829992"/>
    </source>
</evidence>
<evidence type="ECO:0000313" key="3">
    <source>
        <dbReference type="EMBL" id="UQT55331.1"/>
    </source>
</evidence>
<dbReference type="Proteomes" id="UP000829992">
    <property type="component" value="Chromosome"/>
</dbReference>
<name>A0ABY4PNZ7_9ACTN</name>
<protein>
    <submittedName>
        <fullName evidence="3">Hydrophobic protein</fullName>
    </submittedName>
</protein>
<dbReference type="EMBL" id="CP097289">
    <property type="protein sequence ID" value="UQT55331.1"/>
    <property type="molecule type" value="Genomic_DNA"/>
</dbReference>
<proteinExistence type="predicted"/>
<keyword evidence="4" id="KW-1185">Reference proteome</keyword>